<reference evidence="10 11" key="1">
    <citation type="submission" date="2019-07" db="EMBL/GenBank/DDBJ databases">
        <title>Genomic Encyclopedia of Archaeal and Bacterial Type Strains, Phase II (KMG-II): from individual species to whole genera.</title>
        <authorList>
            <person name="Goeker M."/>
        </authorList>
    </citation>
    <scope>NUCLEOTIDE SEQUENCE [LARGE SCALE GENOMIC DNA]</scope>
    <source>
        <strain evidence="10 11">ATCC BAA-1854</strain>
    </source>
</reference>
<evidence type="ECO:0000256" key="7">
    <source>
        <dbReference type="RuleBase" id="RU004453"/>
    </source>
</evidence>
<evidence type="ECO:0000256" key="8">
    <source>
        <dbReference type="SAM" id="Phobius"/>
    </source>
</evidence>
<keyword evidence="3 6" id="KW-0378">Hydrolase</keyword>
<keyword evidence="11" id="KW-1185">Reference proteome</keyword>
<keyword evidence="5 6" id="KW-0326">Glycosidase</keyword>
<dbReference type="PANTHER" id="PTHR11177">
    <property type="entry name" value="CHITINASE"/>
    <property type="match status" value="1"/>
</dbReference>
<dbReference type="EMBL" id="VLLI01000014">
    <property type="protein sequence ID" value="TWI95878.1"/>
    <property type="molecule type" value="Genomic_DNA"/>
</dbReference>
<evidence type="ECO:0000256" key="3">
    <source>
        <dbReference type="ARBA" id="ARBA00022801"/>
    </source>
</evidence>
<dbReference type="InterPro" id="IPR050314">
    <property type="entry name" value="Glycosyl_Hydrlase_18"/>
</dbReference>
<dbReference type="InterPro" id="IPR001223">
    <property type="entry name" value="Glyco_hydro18_cat"/>
</dbReference>
<keyword evidence="4" id="KW-0119">Carbohydrate metabolism</keyword>
<dbReference type="InterPro" id="IPR001579">
    <property type="entry name" value="Glyco_hydro_18_chit_AS"/>
</dbReference>
<dbReference type="GO" id="GO:0006032">
    <property type="term" value="P:chitin catabolic process"/>
    <property type="evidence" value="ECO:0007669"/>
    <property type="project" value="UniProtKB-KW"/>
</dbReference>
<evidence type="ECO:0000313" key="11">
    <source>
        <dbReference type="Proteomes" id="UP000317010"/>
    </source>
</evidence>
<dbReference type="SUPFAM" id="SSF54556">
    <property type="entry name" value="Chitinase insertion domain"/>
    <property type="match status" value="1"/>
</dbReference>
<accession>A0A562TRL3</accession>
<dbReference type="PROSITE" id="PS01095">
    <property type="entry name" value="GH18_1"/>
    <property type="match status" value="1"/>
</dbReference>
<feature type="domain" description="GH18" evidence="9">
    <location>
        <begin position="35"/>
        <end position="379"/>
    </location>
</feature>
<dbReference type="RefSeq" id="WP_144915586.1">
    <property type="nucleotide sequence ID" value="NZ_VLLI01000014.1"/>
</dbReference>
<evidence type="ECO:0000256" key="2">
    <source>
        <dbReference type="ARBA" id="ARBA00012729"/>
    </source>
</evidence>
<evidence type="ECO:0000256" key="5">
    <source>
        <dbReference type="ARBA" id="ARBA00023295"/>
    </source>
</evidence>
<dbReference type="InterPro" id="IPR011583">
    <property type="entry name" value="Chitinase_II/V-like_cat"/>
</dbReference>
<dbReference type="Pfam" id="PF00704">
    <property type="entry name" value="Glyco_hydro_18"/>
    <property type="match status" value="1"/>
</dbReference>
<keyword evidence="8" id="KW-0812">Transmembrane</keyword>
<dbReference type="Gene3D" id="3.10.50.10">
    <property type="match status" value="1"/>
</dbReference>
<dbReference type="InterPro" id="IPR017853">
    <property type="entry name" value="GH"/>
</dbReference>
<gene>
    <name evidence="10" type="ORF">JN11_04153</name>
</gene>
<keyword evidence="8" id="KW-0472">Membrane</keyword>
<comment type="catalytic activity">
    <reaction evidence="1">
        <text>Random endo-hydrolysis of N-acetyl-beta-D-glucosaminide (1-&gt;4)-beta-linkages in chitin and chitodextrins.</text>
        <dbReference type="EC" id="3.2.1.14"/>
    </reaction>
</comment>
<feature type="transmembrane region" description="Helical" evidence="8">
    <location>
        <begin position="12"/>
        <end position="29"/>
    </location>
</feature>
<organism evidence="10 11">
    <name type="scientific">Mucilaginibacter frigoritolerans</name>
    <dbReference type="NCBI Taxonomy" id="652788"/>
    <lineage>
        <taxon>Bacteria</taxon>
        <taxon>Pseudomonadati</taxon>
        <taxon>Bacteroidota</taxon>
        <taxon>Sphingobacteriia</taxon>
        <taxon>Sphingobacteriales</taxon>
        <taxon>Sphingobacteriaceae</taxon>
        <taxon>Mucilaginibacter</taxon>
    </lineage>
</organism>
<comment type="caution">
    <text evidence="10">The sequence shown here is derived from an EMBL/GenBank/DDBJ whole genome shotgun (WGS) entry which is preliminary data.</text>
</comment>
<dbReference type="OrthoDB" id="9775889at2"/>
<dbReference type="PANTHER" id="PTHR11177:SF317">
    <property type="entry name" value="CHITINASE 12-RELATED"/>
    <property type="match status" value="1"/>
</dbReference>
<name>A0A562TRL3_9SPHI</name>
<keyword evidence="4" id="KW-0624">Polysaccharide degradation</keyword>
<dbReference type="CDD" id="cd06548">
    <property type="entry name" value="GH18_chitinase"/>
    <property type="match status" value="1"/>
</dbReference>
<dbReference type="AlphaFoldDB" id="A0A562TRL3"/>
<sequence>MKPQCPQKPVNVLILIIAFNLLLLLPGVIRAQANRVVIGYVGGFRGIIKNVDQIDVKKLTHINYAFVDIKNNRAWLHREVTDTINFRRLVTLKKQNPALKILISIGGWTWSGRFSDAVLSDTARHGFAASAVAIISKFNLDGIDIDWEYPRRKGLDGNIYRPEDRQNYTLMFKELRRQLDNLQQQTHKKYLLTTAVGAFKGFLDHTEMQDVQQYLDYINLMTYDYSAGKAASHHTALYASKAYVAHNNANEAVTLFVAAGVPVNKLVMGVAFYGRTSILEEGAKGLGDSVSTRAKGYGYTIIKDSILKLPGFKVYHDRHAKADYIYNSITRQFITFDDEWSVKKKVKYVKSKKMGGVMFWEYADDPKGYLLGVINKTIR</sequence>
<dbReference type="SMART" id="SM00636">
    <property type="entry name" value="Glyco_18"/>
    <property type="match status" value="1"/>
</dbReference>
<dbReference type="EC" id="3.2.1.14" evidence="2"/>
<proteinExistence type="inferred from homology"/>
<dbReference type="Gene3D" id="3.20.20.80">
    <property type="entry name" value="Glycosidases"/>
    <property type="match status" value="1"/>
</dbReference>
<dbReference type="Proteomes" id="UP000317010">
    <property type="component" value="Unassembled WGS sequence"/>
</dbReference>
<comment type="similarity">
    <text evidence="7">Belongs to the glycosyl hydrolase 18 family.</text>
</comment>
<evidence type="ECO:0000256" key="6">
    <source>
        <dbReference type="RuleBase" id="RU000489"/>
    </source>
</evidence>
<keyword evidence="8" id="KW-1133">Transmembrane helix</keyword>
<evidence type="ECO:0000313" key="10">
    <source>
        <dbReference type="EMBL" id="TWI95878.1"/>
    </source>
</evidence>
<keyword evidence="4" id="KW-0146">Chitin degradation</keyword>
<dbReference type="InterPro" id="IPR029070">
    <property type="entry name" value="Chitinase_insertion_sf"/>
</dbReference>
<evidence type="ECO:0000256" key="4">
    <source>
        <dbReference type="ARBA" id="ARBA00023024"/>
    </source>
</evidence>
<dbReference type="PROSITE" id="PS51910">
    <property type="entry name" value="GH18_2"/>
    <property type="match status" value="1"/>
</dbReference>
<dbReference type="GO" id="GO:0008061">
    <property type="term" value="F:chitin binding"/>
    <property type="evidence" value="ECO:0007669"/>
    <property type="project" value="InterPro"/>
</dbReference>
<dbReference type="GO" id="GO:0008843">
    <property type="term" value="F:endochitinase activity"/>
    <property type="evidence" value="ECO:0007669"/>
    <property type="project" value="UniProtKB-EC"/>
</dbReference>
<dbReference type="GO" id="GO:0005975">
    <property type="term" value="P:carbohydrate metabolic process"/>
    <property type="evidence" value="ECO:0007669"/>
    <property type="project" value="InterPro"/>
</dbReference>
<evidence type="ECO:0000259" key="9">
    <source>
        <dbReference type="PROSITE" id="PS51910"/>
    </source>
</evidence>
<dbReference type="SUPFAM" id="SSF51445">
    <property type="entry name" value="(Trans)glycosidases"/>
    <property type="match status" value="1"/>
</dbReference>
<evidence type="ECO:0000256" key="1">
    <source>
        <dbReference type="ARBA" id="ARBA00000822"/>
    </source>
</evidence>
<protein>
    <recommendedName>
        <fullName evidence="2">chitinase</fullName>
        <ecNumber evidence="2">3.2.1.14</ecNumber>
    </recommendedName>
</protein>